<gene>
    <name evidence="1" type="ORF">SEMRO_57_G033370.1</name>
</gene>
<dbReference type="EMBL" id="CAICTM010000056">
    <property type="protein sequence ID" value="CAB9499283.1"/>
    <property type="molecule type" value="Genomic_DNA"/>
</dbReference>
<dbReference type="SMART" id="SM00320">
    <property type="entry name" value="WD40"/>
    <property type="match status" value="2"/>
</dbReference>
<dbReference type="Proteomes" id="UP001153069">
    <property type="component" value="Unassembled WGS sequence"/>
</dbReference>
<dbReference type="AlphaFoldDB" id="A0A9N8H261"/>
<evidence type="ECO:0008006" key="3">
    <source>
        <dbReference type="Google" id="ProtNLM"/>
    </source>
</evidence>
<dbReference type="Gene3D" id="2.130.10.10">
    <property type="entry name" value="YVTN repeat-like/Quinoprotein amine dehydrogenase"/>
    <property type="match status" value="2"/>
</dbReference>
<dbReference type="CDD" id="cd09917">
    <property type="entry name" value="F-box_SF"/>
    <property type="match status" value="1"/>
</dbReference>
<protein>
    <recommendedName>
        <fullName evidence="3">F-box domain-containing protein</fullName>
    </recommendedName>
</protein>
<dbReference type="SUPFAM" id="SSF81383">
    <property type="entry name" value="F-box domain"/>
    <property type="match status" value="1"/>
</dbReference>
<name>A0A9N8H261_9STRA</name>
<sequence length="823" mass="90599">MTTTTESLCYPLLDTLSEELLCTVCSFLPSCQDLRNLAQTNRQWSHWVFGSHAADGVFGELYRREFGKTQPFLLGGKLQLSGRDAWKELHAMKQCVAISNNKQRRCHPARTNKQRGETRCGGCDCCCRATTSTNSPVLPLNTVEILPPEEEAEAILYDNHDFDLTTTNNNNTDDEPRQPNCVGYFGFQPLPDGGIAIWGDYSGLFVAPCWEALVNSKSRYRDRLVSVHDDKKSQVMDLVVHPNASLLPNSPFFLAFASGVVMAVGTRRQDTNNEFQVLSTSCQQQQQQQHSSEVTCLAIVPNKYLVSACVNGQVYLYPDSLSQLSLTKAICLNPHDVPRFPIFNMSASSVAPGQAVLCLGGQGLKLSLWQLATTTSQPAAEVVSHQEFEYEPHVTSSSVEEDDEEEDQVDHAITLVSFVGTIGPTTSSTASSSSSRDNHKKDLLVVGTSQGHILTWDLVLDDSSTTTTTNRAPQLQMYTSQERTHCGSVESAERIGNMLFTTGGKDGVVKAMDLRSGLPLTSLSVHPGRVMASPTPVAPPVRLNCAVVQSWICHERQSIVCLCRDGHVNEWSYRIMPAPSSNKRTVLAVNPKLTKRPRLAKQIQSQPVGDSGSSMSNEVVVAAAVVDGSLPPKKREPDGKAKSAVATLHETLEDHSSVGYDKLDDIPSMLNALPSEAKDLFNRLGFAIWGKCQRPVLILSPLSVPSGAIRDAWTKDIRAFFKRQQRSKNTSRILSPPCLVHWLGTEDPRRAYSMMPLSKLTLYEEGVAKNHHKVPIRLEQAVNQGTRLERSQKEYLKGLSLLALEAAKEPEKRHPHSGSSVLN</sequence>
<organism evidence="1 2">
    <name type="scientific">Seminavis robusta</name>
    <dbReference type="NCBI Taxonomy" id="568900"/>
    <lineage>
        <taxon>Eukaryota</taxon>
        <taxon>Sar</taxon>
        <taxon>Stramenopiles</taxon>
        <taxon>Ochrophyta</taxon>
        <taxon>Bacillariophyta</taxon>
        <taxon>Bacillariophyceae</taxon>
        <taxon>Bacillariophycidae</taxon>
        <taxon>Naviculales</taxon>
        <taxon>Naviculaceae</taxon>
        <taxon>Seminavis</taxon>
    </lineage>
</organism>
<dbReference type="InterPro" id="IPR001680">
    <property type="entry name" value="WD40_rpt"/>
</dbReference>
<dbReference type="OrthoDB" id="10678605at2759"/>
<reference evidence="1" key="1">
    <citation type="submission" date="2020-06" db="EMBL/GenBank/DDBJ databases">
        <authorList>
            <consortium name="Plant Systems Biology data submission"/>
        </authorList>
    </citation>
    <scope>NUCLEOTIDE SEQUENCE</scope>
    <source>
        <strain evidence="1">D6</strain>
    </source>
</reference>
<evidence type="ECO:0000313" key="1">
    <source>
        <dbReference type="EMBL" id="CAB9499283.1"/>
    </source>
</evidence>
<dbReference type="InterPro" id="IPR015943">
    <property type="entry name" value="WD40/YVTN_repeat-like_dom_sf"/>
</dbReference>
<dbReference type="InterPro" id="IPR036322">
    <property type="entry name" value="WD40_repeat_dom_sf"/>
</dbReference>
<evidence type="ECO:0000313" key="2">
    <source>
        <dbReference type="Proteomes" id="UP001153069"/>
    </source>
</evidence>
<dbReference type="InterPro" id="IPR036047">
    <property type="entry name" value="F-box-like_dom_sf"/>
</dbReference>
<proteinExistence type="predicted"/>
<accession>A0A9N8H261</accession>
<keyword evidence="2" id="KW-1185">Reference proteome</keyword>
<dbReference type="SUPFAM" id="SSF50978">
    <property type="entry name" value="WD40 repeat-like"/>
    <property type="match status" value="1"/>
</dbReference>
<comment type="caution">
    <text evidence="1">The sequence shown here is derived from an EMBL/GenBank/DDBJ whole genome shotgun (WGS) entry which is preliminary data.</text>
</comment>